<evidence type="ECO:0000313" key="2">
    <source>
        <dbReference type="EMBL" id="GEC99488.1"/>
    </source>
</evidence>
<dbReference type="EMBL" id="BJNW01000013">
    <property type="protein sequence ID" value="GEC99488.1"/>
    <property type="molecule type" value="Genomic_DNA"/>
</dbReference>
<sequence>MEWVPGGGPYDRLMPSRARSRRWLRAAGIALLLLIVLTLLGFLVWARTGVMAAEPRPLQGVRSDPGIAFTEDDDAVALRPATTVAASTGLVFYPGAKVEPEAYAARLSGLVTQEGMTVVIVKPWLNLALFDRRELSTFTNLAPGVGTWIVGGHSMGGVRACQIADEENRGLLLLASYCASNLSDTTVTALSINGRNDGLSTPEKVMRARGNLPEDAEVVEVSGANHASFGDYGAQPGDGTASVPDDEMTGLVAREVSHAFAGIL</sequence>
<keyword evidence="2" id="KW-0378">Hydrolase</keyword>
<protein>
    <submittedName>
        <fullName evidence="2">Alpha/beta hydrolase</fullName>
    </submittedName>
</protein>
<dbReference type="InterPro" id="IPR029058">
    <property type="entry name" value="AB_hydrolase_fold"/>
</dbReference>
<dbReference type="Proteomes" id="UP000315730">
    <property type="component" value="Unassembled WGS sequence"/>
</dbReference>
<reference evidence="2 3" key="1">
    <citation type="submission" date="2019-06" db="EMBL/GenBank/DDBJ databases">
        <title>Whole genome shotgun sequence of Kocuria varians NBRC 15358.</title>
        <authorList>
            <person name="Hosoyama A."/>
            <person name="Uohara A."/>
            <person name="Ohji S."/>
            <person name="Ichikawa N."/>
        </authorList>
    </citation>
    <scope>NUCLEOTIDE SEQUENCE [LARGE SCALE GENOMIC DNA]</scope>
    <source>
        <strain evidence="2 3">NBRC 15358</strain>
    </source>
</reference>
<keyword evidence="3" id="KW-1185">Reference proteome</keyword>
<comment type="caution">
    <text evidence="2">The sequence shown here is derived from an EMBL/GenBank/DDBJ whole genome shotgun (WGS) entry which is preliminary data.</text>
</comment>
<organism evidence="2 3">
    <name type="scientific">Kocuria varians</name>
    <name type="common">Micrococcus varians</name>
    <dbReference type="NCBI Taxonomy" id="1272"/>
    <lineage>
        <taxon>Bacteria</taxon>
        <taxon>Bacillati</taxon>
        <taxon>Actinomycetota</taxon>
        <taxon>Actinomycetes</taxon>
        <taxon>Micrococcales</taxon>
        <taxon>Micrococcaceae</taxon>
        <taxon>Kocuria</taxon>
    </lineage>
</organism>
<gene>
    <name evidence="2" type="ORF">KVA01_16430</name>
</gene>
<dbReference type="STRING" id="1272.GCA_900014985_01688"/>
<proteinExistence type="predicted"/>
<dbReference type="Pfam" id="PF12695">
    <property type="entry name" value="Abhydrolase_5"/>
    <property type="match status" value="1"/>
</dbReference>
<name>A0A4Y4D2S1_KOCVA</name>
<dbReference type="GO" id="GO:0016787">
    <property type="term" value="F:hydrolase activity"/>
    <property type="evidence" value="ECO:0007669"/>
    <property type="project" value="UniProtKB-KW"/>
</dbReference>
<dbReference type="Gene3D" id="3.40.50.1820">
    <property type="entry name" value="alpha/beta hydrolase"/>
    <property type="match status" value="1"/>
</dbReference>
<evidence type="ECO:0000259" key="1">
    <source>
        <dbReference type="Pfam" id="PF12695"/>
    </source>
</evidence>
<dbReference type="InterPro" id="IPR029059">
    <property type="entry name" value="AB_hydrolase_5"/>
</dbReference>
<feature type="domain" description="Alpha/beta hydrolase fold-5" evidence="1">
    <location>
        <begin position="89"/>
        <end position="247"/>
    </location>
</feature>
<dbReference type="AlphaFoldDB" id="A0A4Y4D2S1"/>
<dbReference type="SUPFAM" id="SSF53474">
    <property type="entry name" value="alpha/beta-Hydrolases"/>
    <property type="match status" value="1"/>
</dbReference>
<evidence type="ECO:0000313" key="3">
    <source>
        <dbReference type="Proteomes" id="UP000315730"/>
    </source>
</evidence>
<accession>A0A4Y4D2S1</accession>